<evidence type="ECO:0000313" key="2">
    <source>
        <dbReference type="Proteomes" id="UP000032361"/>
    </source>
</evidence>
<name>A0A0D7W4B6_9FLAO</name>
<dbReference type="OrthoDB" id="1450082at2"/>
<comment type="caution">
    <text evidence="1">The sequence shown here is derived from an EMBL/GenBank/DDBJ whole genome shotgun (WGS) entry which is preliminary data.</text>
</comment>
<protein>
    <submittedName>
        <fullName evidence="1">Uncharacterized protein</fullName>
    </submittedName>
</protein>
<dbReference type="AlphaFoldDB" id="A0A0D7W4B6"/>
<dbReference type="PATRIC" id="fig|1382798.3.peg.2005"/>
<proteinExistence type="predicted"/>
<keyword evidence="2" id="KW-1185">Reference proteome</keyword>
<sequence length="96" mass="10901">MTKKTIVIFFSVVLLAFITAPTIIASIDDSIDISMFYNNIAEEEELGKIKLQYNKSSHETLNLASLTSEVQIAYYFKNYPNPHLNLISPPPEQHIL</sequence>
<reference evidence="1 2" key="1">
    <citation type="journal article" date="2015" name="Antonie Van Leeuwenhoek">
        <title>Tamlana nanhaiensis sp. nov., isolated from surface seawater collected from the South China Sea.</title>
        <authorList>
            <person name="Liu X."/>
            <person name="Lai Q."/>
            <person name="Du Y."/>
            <person name="Li G."/>
            <person name="Sun F."/>
            <person name="Shao Z."/>
        </authorList>
    </citation>
    <scope>NUCLEOTIDE SEQUENCE [LARGE SCALE GENOMIC DNA]</scope>
    <source>
        <strain evidence="1 2">FHC16</strain>
    </source>
</reference>
<dbReference type="EMBL" id="JTDV01000002">
    <property type="protein sequence ID" value="KJD33936.1"/>
    <property type="molecule type" value="Genomic_DNA"/>
</dbReference>
<dbReference type="Proteomes" id="UP000032361">
    <property type="component" value="Unassembled WGS sequence"/>
</dbReference>
<dbReference type="RefSeq" id="WP_044625427.1">
    <property type="nucleotide sequence ID" value="NZ_JTDV01000002.1"/>
</dbReference>
<organism evidence="1 2">
    <name type="scientific">Neotamlana nanhaiensis</name>
    <dbReference type="NCBI Taxonomy" id="1382798"/>
    <lineage>
        <taxon>Bacteria</taxon>
        <taxon>Pseudomonadati</taxon>
        <taxon>Bacteroidota</taxon>
        <taxon>Flavobacteriia</taxon>
        <taxon>Flavobacteriales</taxon>
        <taxon>Flavobacteriaceae</taxon>
        <taxon>Neotamlana</taxon>
    </lineage>
</organism>
<dbReference type="STRING" id="1382798.PK35_04150"/>
<gene>
    <name evidence="1" type="ORF">PK35_04150</name>
</gene>
<accession>A0A0D7W4B6</accession>
<evidence type="ECO:0000313" key="1">
    <source>
        <dbReference type="EMBL" id="KJD33936.1"/>
    </source>
</evidence>